<reference evidence="3" key="1">
    <citation type="submission" date="2017-04" db="EMBL/GenBank/DDBJ databases">
        <authorList>
            <person name="Varghese N."/>
            <person name="Submissions S."/>
        </authorList>
    </citation>
    <scope>NUCLEOTIDE SEQUENCE [LARGE SCALE GENOMIC DNA]</scope>
    <source>
        <strain evidence="3">K3S</strain>
    </source>
</reference>
<dbReference type="Proteomes" id="UP000192906">
    <property type="component" value="Unassembled WGS sequence"/>
</dbReference>
<accession>A0A1X7CRY1</accession>
<gene>
    <name evidence="2" type="ORF">SAMN06295933_1123</name>
</gene>
<evidence type="ECO:0000256" key="1">
    <source>
        <dbReference type="SAM" id="Phobius"/>
    </source>
</evidence>
<name>A0A1X7CRY1_9BACT</name>
<dbReference type="AlphaFoldDB" id="A0A1X7CRY1"/>
<protein>
    <submittedName>
        <fullName evidence="2">Uncharacterized protein</fullName>
    </submittedName>
</protein>
<dbReference type="STRING" id="1519643.SAMN06295933_1123"/>
<keyword evidence="1" id="KW-0472">Membrane</keyword>
<evidence type="ECO:0000313" key="3">
    <source>
        <dbReference type="Proteomes" id="UP000192906"/>
    </source>
</evidence>
<keyword evidence="1" id="KW-0812">Transmembrane</keyword>
<keyword evidence="3" id="KW-1185">Reference proteome</keyword>
<evidence type="ECO:0000313" key="2">
    <source>
        <dbReference type="EMBL" id="SMF01359.1"/>
    </source>
</evidence>
<feature type="transmembrane region" description="Helical" evidence="1">
    <location>
        <begin position="25"/>
        <end position="48"/>
    </location>
</feature>
<keyword evidence="1" id="KW-1133">Transmembrane helix</keyword>
<feature type="transmembrane region" description="Helical" evidence="1">
    <location>
        <begin position="60"/>
        <end position="84"/>
    </location>
</feature>
<proteinExistence type="predicted"/>
<dbReference type="EMBL" id="FWZU01000002">
    <property type="protein sequence ID" value="SMF01359.1"/>
    <property type="molecule type" value="Genomic_DNA"/>
</dbReference>
<organism evidence="2 3">
    <name type="scientific">Desulfovibrio gilichinskyi</name>
    <dbReference type="NCBI Taxonomy" id="1519643"/>
    <lineage>
        <taxon>Bacteria</taxon>
        <taxon>Pseudomonadati</taxon>
        <taxon>Thermodesulfobacteriota</taxon>
        <taxon>Desulfovibrionia</taxon>
        <taxon>Desulfovibrionales</taxon>
        <taxon>Desulfovibrionaceae</taxon>
        <taxon>Desulfovibrio</taxon>
    </lineage>
</organism>
<sequence>MVLVFLFLSGNRSKQLMGGFRRVDFWVVGGYMPVGSQNIFAVSDLASFKSRQQNEIQNSFMAVFIFYFLFVFLFFSILPFFAFLKNICRSFSPSTALFKRSFLHIKSSFQHIHSRKPFHLIPSHNNPIFPDRLSPSNYEIFPYRELFILNRVYYSLSGNNLPFFQSI</sequence>